<sequence length="162" mass="17775">MELSRDQQNISHEAVMDGGAFPEAEHGGCPAHSRVLGGGDLLVGRGPAPTPVDQESATRQPFFNLQLDIQSDKIRTVQDVLGSLVARESVQGDTTKTEQEQRHRRPQDVSQIRLKGWGRAEEQTATVISPTVKASSQQTEGRTRPTAERAARLLRDRIMGLL</sequence>
<evidence type="ECO:0000313" key="2">
    <source>
        <dbReference type="Proteomes" id="UP001162501"/>
    </source>
</evidence>
<reference evidence="1" key="2">
    <citation type="submission" date="2025-03" db="EMBL/GenBank/DDBJ databases">
        <authorList>
            <consortium name="ELIXIR-Norway"/>
            <consortium name="Elixir Norway"/>
        </authorList>
    </citation>
    <scope>NUCLEOTIDE SEQUENCE</scope>
</reference>
<proteinExistence type="predicted"/>
<protein>
    <submittedName>
        <fullName evidence="1">Uncharacterized protein</fullName>
    </submittedName>
</protein>
<reference evidence="1" key="1">
    <citation type="submission" date="2023-05" db="EMBL/GenBank/DDBJ databases">
        <authorList>
            <consortium name="ELIXIR-Norway"/>
        </authorList>
    </citation>
    <scope>NUCLEOTIDE SEQUENCE</scope>
</reference>
<evidence type="ECO:0000313" key="1">
    <source>
        <dbReference type="EMBL" id="CAN0560014.1"/>
    </source>
</evidence>
<organism evidence="1 2">
    <name type="scientific">Rangifer tarandus platyrhynchus</name>
    <name type="common">Svalbard reindeer</name>
    <dbReference type="NCBI Taxonomy" id="3082113"/>
    <lineage>
        <taxon>Eukaryota</taxon>
        <taxon>Metazoa</taxon>
        <taxon>Chordata</taxon>
        <taxon>Craniata</taxon>
        <taxon>Vertebrata</taxon>
        <taxon>Euteleostomi</taxon>
        <taxon>Mammalia</taxon>
        <taxon>Eutheria</taxon>
        <taxon>Laurasiatheria</taxon>
        <taxon>Artiodactyla</taxon>
        <taxon>Ruminantia</taxon>
        <taxon>Pecora</taxon>
        <taxon>Cervidae</taxon>
        <taxon>Odocoileinae</taxon>
        <taxon>Rangifer</taxon>
    </lineage>
</organism>
<dbReference type="EMBL" id="OX596092">
    <property type="protein sequence ID" value="CAN0560014.1"/>
    <property type="molecule type" value="Genomic_DNA"/>
</dbReference>
<dbReference type="Proteomes" id="UP001162501">
    <property type="component" value="Chromosome 8"/>
</dbReference>
<accession>A0AC60A4X5</accession>
<gene>
    <name evidence="1" type="ORF">MRATA1EN22A_LOCUS26949</name>
</gene>
<name>A0AC60A4X5_RANTA</name>